<dbReference type="Proteomes" id="UP001159641">
    <property type="component" value="Unassembled WGS sequence"/>
</dbReference>
<feature type="region of interest" description="Disordered" evidence="1">
    <location>
        <begin position="135"/>
        <end position="161"/>
    </location>
</feature>
<dbReference type="AlphaFoldDB" id="A0AB34HN97"/>
<feature type="compositionally biased region" description="Low complexity" evidence="1">
    <location>
        <begin position="395"/>
        <end position="411"/>
    </location>
</feature>
<feature type="compositionally biased region" description="Basic and acidic residues" evidence="1">
    <location>
        <begin position="451"/>
        <end position="461"/>
    </location>
</feature>
<dbReference type="EMBL" id="JAIQCJ010000944">
    <property type="protein sequence ID" value="KAJ8793683.1"/>
    <property type="molecule type" value="Genomic_DNA"/>
</dbReference>
<dbReference type="InterPro" id="IPR052223">
    <property type="entry name" value="Actin_Cytoskeleton_Reg"/>
</dbReference>
<name>A0AB34HN97_ESCRO</name>
<dbReference type="GO" id="GO:0015629">
    <property type="term" value="C:actin cytoskeleton"/>
    <property type="evidence" value="ECO:0007669"/>
    <property type="project" value="TreeGrafter"/>
</dbReference>
<feature type="compositionally biased region" description="Polar residues" evidence="1">
    <location>
        <begin position="504"/>
        <end position="514"/>
    </location>
</feature>
<proteinExistence type="predicted"/>
<dbReference type="SUPFAM" id="SSF50729">
    <property type="entry name" value="PH domain-like"/>
    <property type="match status" value="1"/>
</dbReference>
<feature type="region of interest" description="Disordered" evidence="1">
    <location>
        <begin position="337"/>
        <end position="544"/>
    </location>
</feature>
<accession>A0AB34HN97</accession>
<sequence length="596" mass="63014">MGKVPVNLDRWEGGSTDKAAPSPAAPLPLLPAAPPGPGKCRALGEGSVGQLGELAAALEVEPTTLPQGTINMNQCTDVVDGEGRTGQKFSLCILTPEKEHFIRAETKEIISGTRAPSTLGSSFLIFPIRGDVASSGSRLGQPSGHGTAEWGRPGPPSPGAPSLRLRELHVVSSVAAVQIFSPFPLGVLVIAAARALTVQTLPCTAAQPAPPACRPRLAAGPARILGFWEEVAQRLLRADLPACGPWYGSLDRVPGQLCWAFPKTEVPAPSLCKSGPEASRALPACAVVIVGWLEMLTVYPRTNKQNQKKKRKVEPPTPQALLLMECGPGLLNRQSLSALCPPSPKGPGPASPWKEPGPAKVAVTSSSSTIPSAEKVPTTKSTLWQEEMRAKDQPDGSSPSPAQSPSQSQPPVAGTLREPGLESRDEEGTTGSDRADCGRKVRVESGYFSLEKTKQDVKAEEQLPPPLSPPSPGTPPNRYSGSGPFSRELGRPLPPPGPQPSGRTVCSGSFSSLDTAHRPPAHVDSGSAGGRGAERPGRASAFKASRQYATLADVPKAIRISHREAFQVERRRLERRTRARSPGREEVARLFGNERR</sequence>
<protein>
    <submittedName>
        <fullName evidence="2">Uncharacterized protein</fullName>
    </submittedName>
</protein>
<gene>
    <name evidence="2" type="ORF">J1605_003494</name>
</gene>
<keyword evidence="3" id="KW-1185">Reference proteome</keyword>
<evidence type="ECO:0000313" key="2">
    <source>
        <dbReference type="EMBL" id="KAJ8793683.1"/>
    </source>
</evidence>
<evidence type="ECO:0000313" key="3">
    <source>
        <dbReference type="Proteomes" id="UP001159641"/>
    </source>
</evidence>
<feature type="region of interest" description="Disordered" evidence="1">
    <location>
        <begin position="1"/>
        <end position="27"/>
    </location>
</feature>
<reference evidence="2 3" key="1">
    <citation type="submission" date="2022-11" db="EMBL/GenBank/DDBJ databases">
        <title>Whole genome sequence of Eschrichtius robustus ER-17-0199.</title>
        <authorList>
            <person name="Bruniche-Olsen A."/>
            <person name="Black A.N."/>
            <person name="Fields C.J."/>
            <person name="Walden K."/>
            <person name="Dewoody J.A."/>
        </authorList>
    </citation>
    <scope>NUCLEOTIDE SEQUENCE [LARGE SCALE GENOMIC DNA]</scope>
    <source>
        <strain evidence="2">ER-17-0199</strain>
        <tissue evidence="2">Blubber</tissue>
    </source>
</reference>
<feature type="compositionally biased region" description="Basic and acidic residues" evidence="1">
    <location>
        <begin position="419"/>
        <end position="443"/>
    </location>
</feature>
<feature type="region of interest" description="Disordered" evidence="1">
    <location>
        <begin position="575"/>
        <end position="596"/>
    </location>
</feature>
<dbReference type="PANTHER" id="PTHR17271">
    <property type="entry name" value="PLECKSTRIN HOMOLOGY PH DOMAIN-CONTAINING PROTEIN"/>
    <property type="match status" value="1"/>
</dbReference>
<feature type="compositionally biased region" description="Pro residues" evidence="1">
    <location>
        <begin position="341"/>
        <end position="350"/>
    </location>
</feature>
<dbReference type="PANTHER" id="PTHR17271:SF9">
    <property type="entry name" value="MYOSIN PHOSPHATASE RHO-INTERACTING PROTEIN"/>
    <property type="match status" value="1"/>
</dbReference>
<feature type="compositionally biased region" description="Basic and acidic residues" evidence="1">
    <location>
        <begin position="582"/>
        <end position="596"/>
    </location>
</feature>
<organism evidence="2 3">
    <name type="scientific">Eschrichtius robustus</name>
    <name type="common">California gray whale</name>
    <name type="synonym">Eschrichtius gibbosus</name>
    <dbReference type="NCBI Taxonomy" id="9764"/>
    <lineage>
        <taxon>Eukaryota</taxon>
        <taxon>Metazoa</taxon>
        <taxon>Chordata</taxon>
        <taxon>Craniata</taxon>
        <taxon>Vertebrata</taxon>
        <taxon>Euteleostomi</taxon>
        <taxon>Mammalia</taxon>
        <taxon>Eutheria</taxon>
        <taxon>Laurasiatheria</taxon>
        <taxon>Artiodactyla</taxon>
        <taxon>Whippomorpha</taxon>
        <taxon>Cetacea</taxon>
        <taxon>Mysticeti</taxon>
        <taxon>Eschrichtiidae</taxon>
        <taxon>Eschrichtius</taxon>
    </lineage>
</organism>
<comment type="caution">
    <text evidence="2">The sequence shown here is derived from an EMBL/GenBank/DDBJ whole genome shotgun (WGS) entry which is preliminary data.</text>
</comment>
<dbReference type="GO" id="GO:0051015">
    <property type="term" value="F:actin filament binding"/>
    <property type="evidence" value="ECO:0007669"/>
    <property type="project" value="TreeGrafter"/>
</dbReference>
<feature type="compositionally biased region" description="Pro residues" evidence="1">
    <location>
        <begin position="463"/>
        <end position="475"/>
    </location>
</feature>
<evidence type="ECO:0000256" key="1">
    <source>
        <dbReference type="SAM" id="MobiDB-lite"/>
    </source>
</evidence>